<dbReference type="Pfam" id="PF00842">
    <property type="entry name" value="Ala_racemase_C"/>
    <property type="match status" value="1"/>
</dbReference>
<sequence length="382" mass="41384">MSRTPDKLRAWATIDLGALERNLKTIRQAMPDYLSYISVVKANAYGHGLAPVVSRLMRANADAFAVANLEEASALREVGVGWPILILSVLLPSEYPEAVRLDVRPVLSSVREVEELGRAAEAQGKCVGVHLKIDTGMGRLGIWFPRFPELLSAIVTHPLLRLEGLCTHFSSADKDPEFTTIQRTRFLECLAKVPAGETENLLIHADNSAGIESFPEDGPFNAARVGLLQFGIRPAPQSLLGKAITEPVLSFHARVGLVKELPKGTPVSYGQMYRLQRDSRIAVLTAGYADGLSTALSNTGQVIIGDCLCPIIGRVTMDQTMVDVTDMPASPAVGNKATFIGSSPSHSISVSQYAGWSNQIEWESLCSLSARTQRIYQTDSAL</sequence>
<dbReference type="GO" id="GO:0005829">
    <property type="term" value="C:cytosol"/>
    <property type="evidence" value="ECO:0007669"/>
    <property type="project" value="TreeGrafter"/>
</dbReference>
<dbReference type="HAMAP" id="MF_01201">
    <property type="entry name" value="Ala_racemase"/>
    <property type="match status" value="1"/>
</dbReference>
<evidence type="ECO:0000256" key="7">
    <source>
        <dbReference type="PIRSR" id="PIRSR600821-52"/>
    </source>
</evidence>
<feature type="active site" description="Proton acceptor; specific for D-alanine" evidence="5">
    <location>
        <position position="41"/>
    </location>
</feature>
<evidence type="ECO:0000256" key="3">
    <source>
        <dbReference type="ARBA" id="ARBA00022898"/>
    </source>
</evidence>
<keyword evidence="4 5" id="KW-0413">Isomerase</keyword>
<accession>A0A6B2M2I1</accession>
<feature type="binding site" evidence="5 7">
    <location>
        <position position="139"/>
    </location>
    <ligand>
        <name>substrate</name>
    </ligand>
</feature>
<dbReference type="InterPro" id="IPR001608">
    <property type="entry name" value="Ala_racemase_N"/>
</dbReference>
<dbReference type="Gene3D" id="2.40.37.10">
    <property type="entry name" value="Lyase, Ornithine Decarboxylase, Chain A, domain 1"/>
    <property type="match status" value="1"/>
</dbReference>
<dbReference type="UniPathway" id="UPA00042">
    <property type="reaction ID" value="UER00497"/>
</dbReference>
<comment type="cofactor">
    <cofactor evidence="2 5 6">
        <name>pyridoxal 5'-phosphate</name>
        <dbReference type="ChEBI" id="CHEBI:597326"/>
    </cofactor>
</comment>
<dbReference type="FunFam" id="3.20.20.10:FF:000002">
    <property type="entry name" value="Alanine racemase"/>
    <property type="match status" value="1"/>
</dbReference>
<dbReference type="SMART" id="SM01005">
    <property type="entry name" value="Ala_racemase_C"/>
    <property type="match status" value="1"/>
</dbReference>
<dbReference type="NCBIfam" id="TIGR00492">
    <property type="entry name" value="alr"/>
    <property type="match status" value="1"/>
</dbReference>
<dbReference type="Pfam" id="PF01168">
    <property type="entry name" value="Ala_racemase_N"/>
    <property type="match status" value="1"/>
</dbReference>
<dbReference type="EC" id="5.1.1.1" evidence="5"/>
<dbReference type="SUPFAM" id="SSF50621">
    <property type="entry name" value="Alanine racemase C-terminal domain-like"/>
    <property type="match status" value="1"/>
</dbReference>
<keyword evidence="3 5" id="KW-0663">Pyridoxal phosphate</keyword>
<evidence type="ECO:0000256" key="1">
    <source>
        <dbReference type="ARBA" id="ARBA00000316"/>
    </source>
</evidence>
<comment type="catalytic activity">
    <reaction evidence="1 5">
        <text>L-alanine = D-alanine</text>
        <dbReference type="Rhea" id="RHEA:20249"/>
        <dbReference type="ChEBI" id="CHEBI:57416"/>
        <dbReference type="ChEBI" id="CHEBI:57972"/>
        <dbReference type="EC" id="5.1.1.1"/>
    </reaction>
</comment>
<reference evidence="9 10" key="1">
    <citation type="submission" date="2020-02" db="EMBL/GenBank/DDBJ databases">
        <title>Albibacoteraceae fam. nov., the first described family within the subdivision 4 Verrucomicrobia.</title>
        <authorList>
            <person name="Xi F."/>
        </authorList>
    </citation>
    <scope>NUCLEOTIDE SEQUENCE [LARGE SCALE GENOMIC DNA]</scope>
    <source>
        <strain evidence="9 10">CK1056</strain>
    </source>
</reference>
<dbReference type="EMBL" id="JAAGNX010000002">
    <property type="protein sequence ID" value="NDV62532.1"/>
    <property type="molecule type" value="Genomic_DNA"/>
</dbReference>
<dbReference type="GO" id="GO:0030632">
    <property type="term" value="P:D-alanine biosynthetic process"/>
    <property type="evidence" value="ECO:0007669"/>
    <property type="project" value="UniProtKB-UniRule"/>
</dbReference>
<dbReference type="GO" id="GO:0030170">
    <property type="term" value="F:pyridoxal phosphate binding"/>
    <property type="evidence" value="ECO:0007669"/>
    <property type="project" value="UniProtKB-UniRule"/>
</dbReference>
<dbReference type="SUPFAM" id="SSF51419">
    <property type="entry name" value="PLP-binding barrel"/>
    <property type="match status" value="1"/>
</dbReference>
<gene>
    <name evidence="9" type="primary">alr</name>
    <name evidence="9" type="ORF">G0Q06_08725</name>
</gene>
<dbReference type="PROSITE" id="PS00395">
    <property type="entry name" value="ALANINE_RACEMASE"/>
    <property type="match status" value="1"/>
</dbReference>
<feature type="modified residue" description="N6-(pyridoxal phosphate)lysine" evidence="5 6">
    <location>
        <position position="41"/>
    </location>
</feature>
<evidence type="ECO:0000256" key="2">
    <source>
        <dbReference type="ARBA" id="ARBA00001933"/>
    </source>
</evidence>
<evidence type="ECO:0000256" key="5">
    <source>
        <dbReference type="HAMAP-Rule" id="MF_01201"/>
    </source>
</evidence>
<name>A0A6B2M2I1_9BACT</name>
<organism evidence="9 10">
    <name type="scientific">Oceanipulchritudo coccoides</name>
    <dbReference type="NCBI Taxonomy" id="2706888"/>
    <lineage>
        <taxon>Bacteria</taxon>
        <taxon>Pseudomonadati</taxon>
        <taxon>Verrucomicrobiota</taxon>
        <taxon>Opitutia</taxon>
        <taxon>Puniceicoccales</taxon>
        <taxon>Oceanipulchritudinaceae</taxon>
        <taxon>Oceanipulchritudo</taxon>
    </lineage>
</organism>
<dbReference type="PANTHER" id="PTHR30511:SF0">
    <property type="entry name" value="ALANINE RACEMASE, CATABOLIC-RELATED"/>
    <property type="match status" value="1"/>
</dbReference>
<feature type="active site" description="Proton acceptor; specific for L-alanine" evidence="5">
    <location>
        <position position="269"/>
    </location>
</feature>
<dbReference type="InterPro" id="IPR009006">
    <property type="entry name" value="Ala_racemase/Decarboxylase_C"/>
</dbReference>
<dbReference type="GO" id="GO:0008784">
    <property type="term" value="F:alanine racemase activity"/>
    <property type="evidence" value="ECO:0007669"/>
    <property type="project" value="UniProtKB-UniRule"/>
</dbReference>
<evidence type="ECO:0000259" key="8">
    <source>
        <dbReference type="SMART" id="SM01005"/>
    </source>
</evidence>
<dbReference type="InterPro" id="IPR020622">
    <property type="entry name" value="Ala_racemase_pyridoxalP-BS"/>
</dbReference>
<evidence type="ECO:0000256" key="6">
    <source>
        <dbReference type="PIRSR" id="PIRSR600821-50"/>
    </source>
</evidence>
<dbReference type="InterPro" id="IPR029066">
    <property type="entry name" value="PLP-binding_barrel"/>
</dbReference>
<comment type="similarity">
    <text evidence="5">Belongs to the alanine racemase family.</text>
</comment>
<proteinExistence type="inferred from homology"/>
<feature type="binding site" evidence="5 7">
    <location>
        <position position="317"/>
    </location>
    <ligand>
        <name>substrate</name>
    </ligand>
</feature>
<dbReference type="PANTHER" id="PTHR30511">
    <property type="entry name" value="ALANINE RACEMASE"/>
    <property type="match status" value="1"/>
</dbReference>
<comment type="pathway">
    <text evidence="5">Amino-acid biosynthesis; D-alanine biosynthesis; D-alanine from L-alanine: step 1/1.</text>
</comment>
<dbReference type="CDD" id="cd00430">
    <property type="entry name" value="PLPDE_III_AR"/>
    <property type="match status" value="1"/>
</dbReference>
<dbReference type="InterPro" id="IPR011079">
    <property type="entry name" value="Ala_racemase_C"/>
</dbReference>
<dbReference type="Proteomes" id="UP000478417">
    <property type="component" value="Unassembled WGS sequence"/>
</dbReference>
<dbReference type="Gene3D" id="3.20.20.10">
    <property type="entry name" value="Alanine racemase"/>
    <property type="match status" value="1"/>
</dbReference>
<evidence type="ECO:0000256" key="4">
    <source>
        <dbReference type="ARBA" id="ARBA00023235"/>
    </source>
</evidence>
<feature type="domain" description="Alanine racemase C-terminal" evidence="8">
    <location>
        <begin position="248"/>
        <end position="377"/>
    </location>
</feature>
<comment type="caution">
    <text evidence="9">The sequence shown here is derived from an EMBL/GenBank/DDBJ whole genome shotgun (WGS) entry which is preliminary data.</text>
</comment>
<keyword evidence="10" id="KW-1185">Reference proteome</keyword>
<dbReference type="PRINTS" id="PR00992">
    <property type="entry name" value="ALARACEMASE"/>
</dbReference>
<dbReference type="RefSeq" id="WP_163964537.1">
    <property type="nucleotide sequence ID" value="NZ_JAAGNX010000002.1"/>
</dbReference>
<evidence type="ECO:0000313" key="10">
    <source>
        <dbReference type="Proteomes" id="UP000478417"/>
    </source>
</evidence>
<evidence type="ECO:0000313" key="9">
    <source>
        <dbReference type="EMBL" id="NDV62532.1"/>
    </source>
</evidence>
<dbReference type="AlphaFoldDB" id="A0A6B2M2I1"/>
<protein>
    <recommendedName>
        <fullName evidence="5">Alanine racemase</fullName>
        <ecNumber evidence="5">5.1.1.1</ecNumber>
    </recommendedName>
</protein>
<comment type="function">
    <text evidence="5">Catalyzes the interconversion of L-alanine and D-alanine. May also act on other amino acids.</text>
</comment>
<dbReference type="InterPro" id="IPR000821">
    <property type="entry name" value="Ala_racemase"/>
</dbReference>